<dbReference type="GO" id="GO:0005198">
    <property type="term" value="F:structural molecule activity"/>
    <property type="evidence" value="ECO:0007669"/>
    <property type="project" value="TreeGrafter"/>
</dbReference>
<dbReference type="InParanoid" id="C4JTL9"/>
<evidence type="ECO:0000256" key="8">
    <source>
        <dbReference type="SAM" id="MobiDB-lite"/>
    </source>
</evidence>
<evidence type="ECO:0000256" key="1">
    <source>
        <dbReference type="ARBA" id="ARBA00004496"/>
    </source>
</evidence>
<dbReference type="Gene3D" id="1.10.10.10">
    <property type="entry name" value="Winged helix-like DNA-binding domain superfamily/Winged helix DNA-binding domain"/>
    <property type="match status" value="1"/>
</dbReference>
<dbReference type="GO" id="GO:0000814">
    <property type="term" value="C:ESCRT II complex"/>
    <property type="evidence" value="ECO:0007669"/>
    <property type="project" value="InterPro"/>
</dbReference>
<evidence type="ECO:0000256" key="5">
    <source>
        <dbReference type="ARBA" id="ARBA00022490"/>
    </source>
</evidence>
<keyword evidence="6" id="KW-0653">Protein transport</keyword>
<dbReference type="PANTHER" id="PTHR13149">
    <property type="entry name" value="VACUOLAR PROTEIN SORTING-ASSOCIATED PROTEIN VPS25"/>
    <property type="match status" value="1"/>
</dbReference>
<dbReference type="RefSeq" id="XP_002585119.1">
    <property type="nucleotide sequence ID" value="XM_002585073.1"/>
</dbReference>
<dbReference type="eggNOG" id="KOG4068">
    <property type="taxonomic scope" value="Eukaryota"/>
</dbReference>
<dbReference type="Pfam" id="PF05871">
    <property type="entry name" value="ESCRT-II"/>
    <property type="match status" value="1"/>
</dbReference>
<dbReference type="AlphaFoldDB" id="C4JTL9"/>
<keyword evidence="4" id="KW-0813">Transport</keyword>
<dbReference type="OrthoDB" id="245150at2759"/>
<comment type="subcellular location">
    <subcellularLocation>
        <location evidence="1">Cytoplasm</location>
    </subcellularLocation>
</comment>
<dbReference type="Gene3D" id="1.10.10.570">
    <property type="entry name" value="Winged helix' DNA-binding domain. Chain C. Domain 1"/>
    <property type="match status" value="1"/>
</dbReference>
<evidence type="ECO:0000256" key="4">
    <source>
        <dbReference type="ARBA" id="ARBA00022448"/>
    </source>
</evidence>
<dbReference type="InterPro" id="IPR036390">
    <property type="entry name" value="WH_DNA-bd_sf"/>
</dbReference>
<proteinExistence type="inferred from homology"/>
<dbReference type="VEuPathDB" id="FungiDB:UREG_05808"/>
<dbReference type="HOGENOM" id="CLU_691152_0_0_1"/>
<dbReference type="KEGG" id="ure:UREG_05808"/>
<evidence type="ECO:0000313" key="9">
    <source>
        <dbReference type="EMBL" id="EEP80966.1"/>
    </source>
</evidence>
<dbReference type="FunFam" id="1.10.10.10:FF:000141">
    <property type="entry name" value="vacuolar protein-sorting-associated protein 25"/>
    <property type="match status" value="1"/>
</dbReference>
<keyword evidence="10" id="KW-1185">Reference proteome</keyword>
<dbReference type="GO" id="GO:0016236">
    <property type="term" value="P:macroautophagy"/>
    <property type="evidence" value="ECO:0007669"/>
    <property type="project" value="UniProtKB-ARBA"/>
</dbReference>
<name>C4JTL9_UNCRE</name>
<dbReference type="STRING" id="336963.C4JTL9"/>
<evidence type="ECO:0000256" key="3">
    <source>
        <dbReference type="ARBA" id="ARBA00017934"/>
    </source>
</evidence>
<dbReference type="GO" id="GO:0043328">
    <property type="term" value="P:protein transport to vacuole involved in ubiquitin-dependent protein catabolic process via the multivesicular body sorting pathway"/>
    <property type="evidence" value="ECO:0007669"/>
    <property type="project" value="TreeGrafter"/>
</dbReference>
<dbReference type="EMBL" id="CH476617">
    <property type="protein sequence ID" value="EEP80966.1"/>
    <property type="molecule type" value="Genomic_DNA"/>
</dbReference>
<dbReference type="InterPro" id="IPR014041">
    <property type="entry name" value="ESCRT-II_cplx_Vps25-sub_N"/>
</dbReference>
<evidence type="ECO:0000256" key="6">
    <source>
        <dbReference type="ARBA" id="ARBA00022927"/>
    </source>
</evidence>
<dbReference type="PANTHER" id="PTHR13149:SF0">
    <property type="entry name" value="VACUOLAR PROTEIN-SORTING-ASSOCIATED PROTEIN 25"/>
    <property type="match status" value="1"/>
</dbReference>
<dbReference type="InterPro" id="IPR036388">
    <property type="entry name" value="WH-like_DNA-bd_sf"/>
</dbReference>
<evidence type="ECO:0000313" key="10">
    <source>
        <dbReference type="Proteomes" id="UP000002058"/>
    </source>
</evidence>
<dbReference type="GeneID" id="8443553"/>
<gene>
    <name evidence="9" type="ORF">UREG_05808</name>
</gene>
<dbReference type="SUPFAM" id="SSF46785">
    <property type="entry name" value="Winged helix' DNA-binding domain"/>
    <property type="match status" value="2"/>
</dbReference>
<organism evidence="9 10">
    <name type="scientific">Uncinocarpus reesii (strain UAMH 1704)</name>
    <dbReference type="NCBI Taxonomy" id="336963"/>
    <lineage>
        <taxon>Eukaryota</taxon>
        <taxon>Fungi</taxon>
        <taxon>Dikarya</taxon>
        <taxon>Ascomycota</taxon>
        <taxon>Pezizomycotina</taxon>
        <taxon>Eurotiomycetes</taxon>
        <taxon>Eurotiomycetidae</taxon>
        <taxon>Onygenales</taxon>
        <taxon>Onygenaceae</taxon>
        <taxon>Uncinocarpus</taxon>
    </lineage>
</organism>
<evidence type="ECO:0000256" key="7">
    <source>
        <dbReference type="ARBA" id="ARBA00030094"/>
    </source>
</evidence>
<dbReference type="Proteomes" id="UP000002058">
    <property type="component" value="Unassembled WGS sequence"/>
</dbReference>
<dbReference type="InterPro" id="IPR008570">
    <property type="entry name" value="ESCRT-II_cplx_Vps25-sub"/>
</dbReference>
<accession>C4JTL9</accession>
<comment type="similarity">
    <text evidence="2">Belongs to the VPS25 family.</text>
</comment>
<sequence>MPSRSSRTLGAAYNDRPPEKRSHFYNKANRELLRADTQLQKMEHDPDMHDRLYVAGNERVDHVYDYVPRGHHPVYLGDYNQSATAAISGLLLYTHADTYRRKMFGTCDEDPDDYLFQIVPCWKAPRAMVDKVGELQELFGDEMDSRVQFLPAILMMSSRKTPVNLVAQTSVLRLPQADHSHLDHRDLQQHSSQPVLPMATTPSLLAAPAPTPQQPPSAADTFAFPAPHSFPPFFTLQPNTQTLLSQLQKWSALIQSYCRHHRLYRLSLVDALDSALFHNRTIRRRLSLADARKVLDWMCSAEGGRRAEWVGGEAGGKSAAWIWWRRPEEWAGVIADWVEETAQKNTVLTLYELIEGEATISQEFHGMDPDVLQKSLHTLVKRGKAQVFGSEDQQGVKFF</sequence>
<protein>
    <recommendedName>
        <fullName evidence="3">Vacuolar protein-sorting-associated protein 25</fullName>
    </recommendedName>
    <alternativeName>
        <fullName evidence="7">ESCRT-II complex subunit VPS25</fullName>
    </alternativeName>
</protein>
<dbReference type="GO" id="GO:0042803">
    <property type="term" value="F:protein homodimerization activity"/>
    <property type="evidence" value="ECO:0007669"/>
    <property type="project" value="TreeGrafter"/>
</dbReference>
<feature type="region of interest" description="Disordered" evidence="8">
    <location>
        <begin position="1"/>
        <end position="22"/>
    </location>
</feature>
<evidence type="ECO:0000256" key="2">
    <source>
        <dbReference type="ARBA" id="ARBA00009674"/>
    </source>
</evidence>
<dbReference type="FunFam" id="1.10.10.570:FF:000003">
    <property type="entry name" value="Vacuolar protein-sorting-associated protein 25"/>
    <property type="match status" value="1"/>
</dbReference>
<keyword evidence="5" id="KW-0963">Cytoplasm</keyword>
<reference evidence="10" key="1">
    <citation type="journal article" date="2009" name="Genome Res.">
        <title>Comparative genomic analyses of the human fungal pathogens Coccidioides and their relatives.</title>
        <authorList>
            <person name="Sharpton T.J."/>
            <person name="Stajich J.E."/>
            <person name="Rounsley S.D."/>
            <person name="Gardner M.J."/>
            <person name="Wortman J.R."/>
            <person name="Jordar V.S."/>
            <person name="Maiti R."/>
            <person name="Kodira C.D."/>
            <person name="Neafsey D.E."/>
            <person name="Zeng Q."/>
            <person name="Hung C.-Y."/>
            <person name="McMahan C."/>
            <person name="Muszewska A."/>
            <person name="Grynberg M."/>
            <person name="Mandel M.A."/>
            <person name="Kellner E.M."/>
            <person name="Barker B.M."/>
            <person name="Galgiani J.N."/>
            <person name="Orbach M.J."/>
            <person name="Kirkland T.N."/>
            <person name="Cole G.T."/>
            <person name="Henn M.R."/>
            <person name="Birren B.W."/>
            <person name="Taylor J.W."/>
        </authorList>
    </citation>
    <scope>NUCLEOTIDE SEQUENCE [LARGE SCALE GENOMIC DNA]</scope>
    <source>
        <strain evidence="10">UAMH 1704</strain>
    </source>
</reference>